<name>A0A1I1V5J2_9BACT</name>
<feature type="repeat" description="TPR" evidence="3">
    <location>
        <begin position="913"/>
        <end position="946"/>
    </location>
</feature>
<dbReference type="Pfam" id="PF13181">
    <property type="entry name" value="TPR_8"/>
    <property type="match status" value="2"/>
</dbReference>
<dbReference type="InterPro" id="IPR050498">
    <property type="entry name" value="Ycf3"/>
</dbReference>
<dbReference type="GO" id="GO:0008237">
    <property type="term" value="F:metallopeptidase activity"/>
    <property type="evidence" value="ECO:0007669"/>
    <property type="project" value="InterPro"/>
</dbReference>
<dbReference type="OrthoDB" id="8866339at2"/>
<gene>
    <name evidence="4" type="ORF">SAMN05216167_10750</name>
</gene>
<proteinExistence type="predicted"/>
<organism evidence="4 5">
    <name type="scientific">Spirosoma endophyticum</name>
    <dbReference type="NCBI Taxonomy" id="662367"/>
    <lineage>
        <taxon>Bacteria</taxon>
        <taxon>Pseudomonadati</taxon>
        <taxon>Bacteroidota</taxon>
        <taxon>Cytophagia</taxon>
        <taxon>Cytophagales</taxon>
        <taxon>Cytophagaceae</taxon>
        <taxon>Spirosoma</taxon>
    </lineage>
</organism>
<sequence length="986" mass="111773">MPFFGWQTSDDLPFKFPSYPMLKLYFLPILLLCLIGMVSAQSVNDTKVVQASLEKARASVRSQFKQSTKDRAKVVKQLLDLGLWQEATDAIKAGNGLGPAEKSILLAEYHWLTNDFKQAEKDVTKALAVDKNSSWAKRLKAQLAIEAWDLPNAEKQCKALLASNPNDEETSLVLGRALLLQKKYPEALDVAKKLQQKNAKLAGAYLLEANVYFWDQHPEQAEAPLVKSLTLDPFNADARFSYGYAIWRRIDATQLNDMAAQWQLALNINPLHFQTHWHWGNGHTNLTYADYADKDEKIIREKLREADKLFHENKLTDAVAVTYKIAKEYPASVLPAMHRGSLYYSDFDTPNRKANLDSAESAFVGILDKKKHYGPAHNGLSAVIKSKRIPYLMTYDSITNVLKTTKINDPENFTNVFPDLTYFPGSRAKAMVWNQMYTSVVYFPFLSKQGNAFVVPPLHIDLAIAMRSPYFRASTTFDNRQWMDIRGVGSGAAAIEYVERGAYQERNVVLHEYVHLFHGRVLTDAENRIIREQYYNAMKNHLTLDYYSQNNESEYFAQTYPAYFETVKVHPLDFKSMNITAELKSRDPEMYKFLDGLVKKERAYLNGDHSVMASNWAQVYINLSNKVIKSDPVKAGKYLDTALVYDSKYQPAYLAYARLKQQQKEFDKALSYIKSAEEINPAYAPVYVAYAKWEEDKGGSDKSPDEFVKTQAAYLQKALDLEKDYQTRAYAAIQLREMYFQNGRISQAIKAAEDYATTGADVSTYLRDRRDDAKAFALAQRGMLGYANQLDGLKKLVLQRPQNYELRGLYADALLAVGRNQEAVTTMKEVQRILESGKNPRTDFDLRIAEGYAKLGKQDSLAFYLDKTLAEKSSLDLTDKHRLARLLAIAKRLPDAESLYKSLNTKGSLLYQSSAMQSTGVLAMQSGKSDEAITAFKKSLEYNPYNLESYVALANLYKQANKQDELKGLLAMANQLDIKPGEVSGL</sequence>
<dbReference type="PANTHER" id="PTHR44858">
    <property type="entry name" value="TETRATRICOPEPTIDE REPEAT PROTEIN 6"/>
    <property type="match status" value="1"/>
</dbReference>
<evidence type="ECO:0000256" key="2">
    <source>
        <dbReference type="ARBA" id="ARBA00022803"/>
    </source>
</evidence>
<dbReference type="InterPro" id="IPR011990">
    <property type="entry name" value="TPR-like_helical_dom_sf"/>
</dbReference>
<dbReference type="STRING" id="662367.SAMN05216167_10750"/>
<evidence type="ECO:0000313" key="4">
    <source>
        <dbReference type="EMBL" id="SFD78159.1"/>
    </source>
</evidence>
<feature type="repeat" description="TPR" evidence="3">
    <location>
        <begin position="650"/>
        <end position="683"/>
    </location>
</feature>
<keyword evidence="5" id="KW-1185">Reference proteome</keyword>
<evidence type="ECO:0000256" key="1">
    <source>
        <dbReference type="ARBA" id="ARBA00022737"/>
    </source>
</evidence>
<dbReference type="Pfam" id="PF13432">
    <property type="entry name" value="TPR_16"/>
    <property type="match status" value="1"/>
</dbReference>
<dbReference type="PANTHER" id="PTHR44858:SF1">
    <property type="entry name" value="UDP-N-ACETYLGLUCOSAMINE--PEPTIDE N-ACETYLGLUCOSAMINYLTRANSFERASE SPINDLY-RELATED"/>
    <property type="match status" value="1"/>
</dbReference>
<evidence type="ECO:0000256" key="3">
    <source>
        <dbReference type="PROSITE-ProRule" id="PRU00339"/>
    </source>
</evidence>
<dbReference type="SUPFAM" id="SSF55486">
    <property type="entry name" value="Metalloproteases ('zincins'), catalytic domain"/>
    <property type="match status" value="1"/>
</dbReference>
<dbReference type="AlphaFoldDB" id="A0A1I1V5J2"/>
<dbReference type="SMART" id="SM00028">
    <property type="entry name" value="TPR"/>
    <property type="match status" value="5"/>
</dbReference>
<dbReference type="SUPFAM" id="SSF48452">
    <property type="entry name" value="TPR-like"/>
    <property type="match status" value="2"/>
</dbReference>
<protein>
    <submittedName>
        <fullName evidence="4">Tetratricopeptide repeat-containing protein</fullName>
    </submittedName>
</protein>
<dbReference type="PROSITE" id="PS50005">
    <property type="entry name" value="TPR"/>
    <property type="match status" value="2"/>
</dbReference>
<dbReference type="Gene3D" id="1.25.40.10">
    <property type="entry name" value="Tetratricopeptide repeat domain"/>
    <property type="match status" value="3"/>
</dbReference>
<dbReference type="InterPro" id="IPR024079">
    <property type="entry name" value="MetalloPept_cat_dom_sf"/>
</dbReference>
<keyword evidence="1" id="KW-0677">Repeat</keyword>
<keyword evidence="2 3" id="KW-0802">TPR repeat</keyword>
<dbReference type="InterPro" id="IPR019734">
    <property type="entry name" value="TPR_rpt"/>
</dbReference>
<dbReference type="EMBL" id="FOLQ01000007">
    <property type="protein sequence ID" value="SFD78159.1"/>
    <property type="molecule type" value="Genomic_DNA"/>
</dbReference>
<accession>A0A1I1V5J2</accession>
<dbReference type="Gene3D" id="3.40.390.10">
    <property type="entry name" value="Collagenase (Catalytic Domain)"/>
    <property type="match status" value="1"/>
</dbReference>
<reference evidence="4 5" key="1">
    <citation type="submission" date="2016-10" db="EMBL/GenBank/DDBJ databases">
        <authorList>
            <person name="de Groot N.N."/>
        </authorList>
    </citation>
    <scope>NUCLEOTIDE SEQUENCE [LARGE SCALE GENOMIC DNA]</scope>
    <source>
        <strain evidence="4 5">DSM 26130</strain>
    </source>
</reference>
<dbReference type="Proteomes" id="UP000198598">
    <property type="component" value="Unassembled WGS sequence"/>
</dbReference>
<evidence type="ECO:0000313" key="5">
    <source>
        <dbReference type="Proteomes" id="UP000198598"/>
    </source>
</evidence>